<dbReference type="InterPro" id="IPR006096">
    <property type="entry name" value="Glu/Leu/Phe/Val/Trp_DH_C"/>
</dbReference>
<dbReference type="PRINTS" id="PR00082">
    <property type="entry name" value="GLFDHDRGNASE"/>
</dbReference>
<dbReference type="Pfam" id="PF00208">
    <property type="entry name" value="ELFV_dehydrog"/>
    <property type="match status" value="1"/>
</dbReference>
<dbReference type="EMBL" id="LAZR01013978">
    <property type="protein sequence ID" value="KKM19474.1"/>
    <property type="molecule type" value="Genomic_DNA"/>
</dbReference>
<evidence type="ECO:0000256" key="2">
    <source>
        <dbReference type="ARBA" id="ARBA00023002"/>
    </source>
</evidence>
<dbReference type="InterPro" id="IPR006097">
    <property type="entry name" value="Glu/Leu/Phe/Val/Trp_DH_dimer"/>
</dbReference>
<dbReference type="SUPFAM" id="SSF53223">
    <property type="entry name" value="Aminoacid dehydrogenase-like, N-terminal domain"/>
    <property type="match status" value="1"/>
</dbReference>
<reference evidence="4" key="1">
    <citation type="journal article" date="2015" name="Nature">
        <title>Complex archaea that bridge the gap between prokaryotes and eukaryotes.</title>
        <authorList>
            <person name="Spang A."/>
            <person name="Saw J.H."/>
            <person name="Jorgensen S.L."/>
            <person name="Zaremba-Niedzwiedzka K."/>
            <person name="Martijn J."/>
            <person name="Lind A.E."/>
            <person name="van Eijk R."/>
            <person name="Schleper C."/>
            <person name="Guy L."/>
            <person name="Ettema T.J."/>
        </authorList>
    </citation>
    <scope>NUCLEOTIDE SEQUENCE</scope>
</reference>
<proteinExistence type="inferred from homology"/>
<dbReference type="InterPro" id="IPR046346">
    <property type="entry name" value="Aminoacid_DH-like_N_sf"/>
</dbReference>
<dbReference type="CDD" id="cd01076">
    <property type="entry name" value="NAD_bind_1_Glu_DH"/>
    <property type="match status" value="1"/>
</dbReference>
<dbReference type="SMART" id="SM00839">
    <property type="entry name" value="ELFV_dehydrog"/>
    <property type="match status" value="1"/>
</dbReference>
<dbReference type="Gene3D" id="3.40.50.10860">
    <property type="entry name" value="Leucine Dehydrogenase, chain A, domain 1"/>
    <property type="match status" value="1"/>
</dbReference>
<dbReference type="Gene3D" id="3.40.50.720">
    <property type="entry name" value="NAD(P)-binding Rossmann-like Domain"/>
    <property type="match status" value="1"/>
</dbReference>
<dbReference type="PANTHER" id="PTHR11606">
    <property type="entry name" value="GLUTAMATE DEHYDROGENASE"/>
    <property type="match status" value="1"/>
</dbReference>
<dbReference type="FunFam" id="3.40.50.10860:FF:000003">
    <property type="entry name" value="Glutamate dehydrogenase"/>
    <property type="match status" value="1"/>
</dbReference>
<protein>
    <recommendedName>
        <fullName evidence="3">Glutamate/phenylalanine/leucine/valine/L-tryptophan dehydrogenase C-terminal domain-containing protein</fullName>
    </recommendedName>
</protein>
<evidence type="ECO:0000259" key="3">
    <source>
        <dbReference type="SMART" id="SM00839"/>
    </source>
</evidence>
<evidence type="ECO:0000313" key="4">
    <source>
        <dbReference type="EMBL" id="KKM19474.1"/>
    </source>
</evidence>
<keyword evidence="2" id="KW-0560">Oxidoreductase</keyword>
<comment type="similarity">
    <text evidence="1">Belongs to the Glu/Leu/Phe/Val dehydrogenases family.</text>
</comment>
<accession>A0A0F9II68</accession>
<dbReference type="InterPro" id="IPR033524">
    <property type="entry name" value="Glu/Leu/Phe/Val_DH_AS"/>
</dbReference>
<dbReference type="InterPro" id="IPR014362">
    <property type="entry name" value="Glu_DH"/>
</dbReference>
<evidence type="ECO:0000256" key="1">
    <source>
        <dbReference type="ARBA" id="ARBA00006382"/>
    </source>
</evidence>
<name>A0A0F9II68_9ZZZZ</name>
<dbReference type="InterPro" id="IPR036291">
    <property type="entry name" value="NAD(P)-bd_dom_sf"/>
</dbReference>
<dbReference type="PIRSF" id="PIRSF000185">
    <property type="entry name" value="Glu_DH"/>
    <property type="match status" value="1"/>
</dbReference>
<sequence>MINPLDTAIAQFESAAQRLNLDAGLRQVLATCKRELATNFPVQMDDGSIKVFTGYRVQHNLARGPAKGGIRYHPSVSLDEMRALAMLMTWKSAVVNLPYGGAKGGVMVDPKALSQAELENLTRRYATEISILIGPSQDIPAPDMGTDERIMAWIMDTISMHRGYTEAGVVTGKPISVGGTVGRKGATGRGILYLIRELSREHRIPLDGATVAVQGFGNVGGVAATLLADEGARIVGLSDSSGCLYNGKGLDVQTLWRRKREGASLSDMGGGDRLNGEELLSLPVDFLVPAALAGQITAQTARHVRAKLIVEGANGPTTPEGDAVLAEKQVVVVPDILANTGGVIVSYFEWVQDLQFFFWEEDEVRERLHKAITRAYREVCALAEKESVSLREAAMLLAVSRVEEATRVRGIYP</sequence>
<organism evidence="4">
    <name type="scientific">marine sediment metagenome</name>
    <dbReference type="NCBI Taxonomy" id="412755"/>
    <lineage>
        <taxon>unclassified sequences</taxon>
        <taxon>metagenomes</taxon>
        <taxon>ecological metagenomes</taxon>
    </lineage>
</organism>
<dbReference type="GO" id="GO:0004352">
    <property type="term" value="F:glutamate dehydrogenase (NAD+) activity"/>
    <property type="evidence" value="ECO:0007669"/>
    <property type="project" value="TreeGrafter"/>
</dbReference>
<dbReference type="PROSITE" id="PS00074">
    <property type="entry name" value="GLFV_DEHYDROGENASE"/>
    <property type="match status" value="1"/>
</dbReference>
<dbReference type="GO" id="GO:0006538">
    <property type="term" value="P:L-glutamate catabolic process"/>
    <property type="evidence" value="ECO:0007669"/>
    <property type="project" value="TreeGrafter"/>
</dbReference>
<gene>
    <name evidence="4" type="ORF">LCGC14_1655300</name>
</gene>
<dbReference type="InterPro" id="IPR033922">
    <property type="entry name" value="NAD_bind_Glu_DH"/>
</dbReference>
<dbReference type="SUPFAM" id="SSF51735">
    <property type="entry name" value="NAD(P)-binding Rossmann-fold domains"/>
    <property type="match status" value="1"/>
</dbReference>
<dbReference type="InterPro" id="IPR006095">
    <property type="entry name" value="Glu/Leu/Phe/Val/Trp_DH"/>
</dbReference>
<dbReference type="PANTHER" id="PTHR11606:SF13">
    <property type="entry name" value="GLUTAMATE DEHYDROGENASE 1, MITOCHONDRIAL"/>
    <property type="match status" value="1"/>
</dbReference>
<comment type="caution">
    <text evidence="4">The sequence shown here is derived from an EMBL/GenBank/DDBJ whole genome shotgun (WGS) entry which is preliminary data.</text>
</comment>
<feature type="domain" description="Glutamate/phenylalanine/leucine/valine/L-tryptophan dehydrogenase C-terminal" evidence="3">
    <location>
        <begin position="180"/>
        <end position="410"/>
    </location>
</feature>
<dbReference type="AlphaFoldDB" id="A0A0F9II68"/>
<dbReference type="Pfam" id="PF02812">
    <property type="entry name" value="ELFV_dehydrog_N"/>
    <property type="match status" value="1"/>
</dbReference>